<dbReference type="Pfam" id="PF04610">
    <property type="entry name" value="TrbL"/>
    <property type="match status" value="1"/>
</dbReference>
<dbReference type="Proteomes" id="UP000054770">
    <property type="component" value="Unassembled WGS sequence"/>
</dbReference>
<feature type="compositionally biased region" description="Low complexity" evidence="5">
    <location>
        <begin position="326"/>
        <end position="342"/>
    </location>
</feature>
<keyword evidence="8" id="KW-1185">Reference proteome</keyword>
<gene>
    <name evidence="7" type="ORF">AWB68_04407</name>
</gene>
<evidence type="ECO:0000256" key="6">
    <source>
        <dbReference type="SAM" id="Phobius"/>
    </source>
</evidence>
<proteinExistence type="predicted"/>
<evidence type="ECO:0000313" key="8">
    <source>
        <dbReference type="Proteomes" id="UP000054770"/>
    </source>
</evidence>
<dbReference type="GO" id="GO:0016020">
    <property type="term" value="C:membrane"/>
    <property type="evidence" value="ECO:0007669"/>
    <property type="project" value="UniProtKB-SubCell"/>
</dbReference>
<dbReference type="InterPro" id="IPR007688">
    <property type="entry name" value="Conjugal_tfr_TrbL/VirB6"/>
</dbReference>
<name>A0A158JY79_9BURK</name>
<evidence type="ECO:0000256" key="3">
    <source>
        <dbReference type="ARBA" id="ARBA00022989"/>
    </source>
</evidence>
<dbReference type="EMBL" id="FCON02000052">
    <property type="protein sequence ID" value="SAL73311.1"/>
    <property type="molecule type" value="Genomic_DNA"/>
</dbReference>
<evidence type="ECO:0000256" key="2">
    <source>
        <dbReference type="ARBA" id="ARBA00022692"/>
    </source>
</evidence>
<feature type="transmembrane region" description="Helical" evidence="6">
    <location>
        <begin position="28"/>
        <end position="49"/>
    </location>
</feature>
<dbReference type="RefSeq" id="WP_087646484.1">
    <property type="nucleotide sequence ID" value="NZ_FCON02000052.1"/>
</dbReference>
<evidence type="ECO:0000256" key="5">
    <source>
        <dbReference type="SAM" id="MobiDB-lite"/>
    </source>
</evidence>
<comment type="subcellular location">
    <subcellularLocation>
        <location evidence="1">Membrane</location>
        <topology evidence="1">Multi-pass membrane protein</topology>
    </subcellularLocation>
</comment>
<protein>
    <submittedName>
        <fullName evidence="7">TrbL/VirB6 plasmid conjugal transfer protein</fullName>
    </submittedName>
</protein>
<organism evidence="7 8">
    <name type="scientific">Caballeronia choica</name>
    <dbReference type="NCBI Taxonomy" id="326476"/>
    <lineage>
        <taxon>Bacteria</taxon>
        <taxon>Pseudomonadati</taxon>
        <taxon>Pseudomonadota</taxon>
        <taxon>Betaproteobacteria</taxon>
        <taxon>Burkholderiales</taxon>
        <taxon>Burkholderiaceae</taxon>
        <taxon>Caballeronia</taxon>
    </lineage>
</organism>
<dbReference type="GO" id="GO:0030255">
    <property type="term" value="P:protein secretion by the type IV secretion system"/>
    <property type="evidence" value="ECO:0007669"/>
    <property type="project" value="InterPro"/>
</dbReference>
<feature type="transmembrane region" description="Helical" evidence="6">
    <location>
        <begin position="196"/>
        <end position="215"/>
    </location>
</feature>
<feature type="transmembrane region" description="Helical" evidence="6">
    <location>
        <begin position="235"/>
        <end position="253"/>
    </location>
</feature>
<comment type="caution">
    <text evidence="7">The sequence shown here is derived from an EMBL/GenBank/DDBJ whole genome shotgun (WGS) entry which is preliminary data.</text>
</comment>
<dbReference type="OrthoDB" id="6956705at2"/>
<evidence type="ECO:0000313" key="7">
    <source>
        <dbReference type="EMBL" id="SAL73311.1"/>
    </source>
</evidence>
<sequence>MADPVDQFIQTLFDSIPSRTEAFLSTNYPVLGHAVTQPALYLAMIWVAVKVMRVHSGRDPADVWPLVRMLLTIMFVFAALNWGGLAGQIFHSFQELRDDTVSSLMGGQSMTQYLENDYDKFSDASGQMMKQSMLNIGIVLLGLALQIVNSAMVLIALVLKVGSDMGFAVTMLLFPLFVPTLLWNSTRGFGMSWFAAMAKFALVGILLGVIVKFSFDITDQFVSKMDPNAMTAQDAFAAIIIAGAITLFMAFTIRPLAAALTSSGAAGSGMADMIGGFMMSQIMSKFSGGGRGGASANPGAATALTSISNTQTAHGNQLARIERALSSGGATGTSSMSSPSGAGQPGGPGGSAPSSGASDGVRW</sequence>
<feature type="transmembrane region" description="Helical" evidence="6">
    <location>
        <begin position="69"/>
        <end position="90"/>
    </location>
</feature>
<keyword evidence="2 6" id="KW-0812">Transmembrane</keyword>
<feature type="transmembrane region" description="Helical" evidence="6">
    <location>
        <begin position="165"/>
        <end position="184"/>
    </location>
</feature>
<feature type="region of interest" description="Disordered" evidence="5">
    <location>
        <begin position="325"/>
        <end position="363"/>
    </location>
</feature>
<accession>A0A158JY79</accession>
<evidence type="ECO:0000256" key="4">
    <source>
        <dbReference type="ARBA" id="ARBA00023136"/>
    </source>
</evidence>
<feature type="compositionally biased region" description="Low complexity" evidence="5">
    <location>
        <begin position="351"/>
        <end position="363"/>
    </location>
</feature>
<keyword evidence="4 6" id="KW-0472">Membrane</keyword>
<reference evidence="7" key="1">
    <citation type="submission" date="2016-01" db="EMBL/GenBank/DDBJ databases">
        <authorList>
            <person name="Peeters C."/>
        </authorList>
    </citation>
    <scope>NUCLEOTIDE SEQUENCE [LARGE SCALE GENOMIC DNA]</scope>
    <source>
        <strain evidence="7">LMG 22940</strain>
    </source>
</reference>
<keyword evidence="3 6" id="KW-1133">Transmembrane helix</keyword>
<feature type="transmembrane region" description="Helical" evidence="6">
    <location>
        <begin position="136"/>
        <end position="159"/>
    </location>
</feature>
<evidence type="ECO:0000256" key="1">
    <source>
        <dbReference type="ARBA" id="ARBA00004141"/>
    </source>
</evidence>
<dbReference type="AlphaFoldDB" id="A0A158JY79"/>